<dbReference type="Proteomes" id="UP000228934">
    <property type="component" value="Unassembled WGS sequence"/>
</dbReference>
<keyword evidence="2" id="KW-1185">Reference proteome</keyword>
<gene>
    <name evidence="1" type="ORF">AB205_0079440</name>
</gene>
<proteinExistence type="predicted"/>
<reference evidence="2" key="1">
    <citation type="journal article" date="2017" name="Nat. Commun.">
        <title>The North American bullfrog draft genome provides insight into hormonal regulation of long noncoding RNA.</title>
        <authorList>
            <person name="Hammond S.A."/>
            <person name="Warren R.L."/>
            <person name="Vandervalk B.P."/>
            <person name="Kucuk E."/>
            <person name="Khan H."/>
            <person name="Gibb E.A."/>
            <person name="Pandoh P."/>
            <person name="Kirk H."/>
            <person name="Zhao Y."/>
            <person name="Jones M."/>
            <person name="Mungall A.J."/>
            <person name="Coope R."/>
            <person name="Pleasance S."/>
            <person name="Moore R.A."/>
            <person name="Holt R.A."/>
            <person name="Round J.M."/>
            <person name="Ohora S."/>
            <person name="Walle B.V."/>
            <person name="Veldhoen N."/>
            <person name="Helbing C.C."/>
            <person name="Birol I."/>
        </authorList>
    </citation>
    <scope>NUCLEOTIDE SEQUENCE [LARGE SCALE GENOMIC DNA]</scope>
</reference>
<sequence length="88" mass="9436">MSTVKVIVKSCYLKKKTLYLPALSNGFAKGSLDPPLLGSLRCSWPLPPVECPHSKQLAMGAPKPNCSCVCPFRHGAVVWCPPLSLLTG</sequence>
<name>A0A2G9R916_AQUCT</name>
<organism evidence="1 2">
    <name type="scientific">Aquarana catesbeiana</name>
    <name type="common">American bullfrog</name>
    <name type="synonym">Rana catesbeiana</name>
    <dbReference type="NCBI Taxonomy" id="8400"/>
    <lineage>
        <taxon>Eukaryota</taxon>
        <taxon>Metazoa</taxon>
        <taxon>Chordata</taxon>
        <taxon>Craniata</taxon>
        <taxon>Vertebrata</taxon>
        <taxon>Euteleostomi</taxon>
        <taxon>Amphibia</taxon>
        <taxon>Batrachia</taxon>
        <taxon>Anura</taxon>
        <taxon>Neobatrachia</taxon>
        <taxon>Ranoidea</taxon>
        <taxon>Ranidae</taxon>
        <taxon>Aquarana</taxon>
    </lineage>
</organism>
<dbReference type="AlphaFoldDB" id="A0A2G9R916"/>
<evidence type="ECO:0000313" key="1">
    <source>
        <dbReference type="EMBL" id="PIO24367.1"/>
    </source>
</evidence>
<dbReference type="EMBL" id="KV951369">
    <property type="protein sequence ID" value="PIO24367.1"/>
    <property type="molecule type" value="Genomic_DNA"/>
</dbReference>
<evidence type="ECO:0000313" key="2">
    <source>
        <dbReference type="Proteomes" id="UP000228934"/>
    </source>
</evidence>
<accession>A0A2G9R916</accession>
<protein>
    <submittedName>
        <fullName evidence="1">Uncharacterized protein</fullName>
    </submittedName>
</protein>